<evidence type="ECO:0008006" key="4">
    <source>
        <dbReference type="Google" id="ProtNLM"/>
    </source>
</evidence>
<feature type="region of interest" description="Disordered" evidence="1">
    <location>
        <begin position="270"/>
        <end position="292"/>
    </location>
</feature>
<reference evidence="2" key="1">
    <citation type="submission" date="2021-02" db="EMBL/GenBank/DDBJ databases">
        <authorList>
            <person name="Nowell W R."/>
        </authorList>
    </citation>
    <scope>NUCLEOTIDE SEQUENCE</scope>
</reference>
<evidence type="ECO:0000313" key="3">
    <source>
        <dbReference type="Proteomes" id="UP000676336"/>
    </source>
</evidence>
<comment type="caution">
    <text evidence="2">The sequence shown here is derived from an EMBL/GenBank/DDBJ whole genome shotgun (WGS) entry which is preliminary data.</text>
</comment>
<gene>
    <name evidence="2" type="ORF">SMN809_LOCUS63846</name>
</gene>
<dbReference type="Proteomes" id="UP000676336">
    <property type="component" value="Unassembled WGS sequence"/>
</dbReference>
<protein>
    <recommendedName>
        <fullName evidence="4">SAP domain-containing protein</fullName>
    </recommendedName>
</protein>
<name>A0A8S3G210_9BILA</name>
<evidence type="ECO:0000313" key="2">
    <source>
        <dbReference type="EMBL" id="CAF5149762.1"/>
    </source>
</evidence>
<feature type="compositionally biased region" description="Polar residues" evidence="1">
    <location>
        <begin position="180"/>
        <end position="189"/>
    </location>
</feature>
<feature type="region of interest" description="Disordered" evidence="1">
    <location>
        <begin position="80"/>
        <end position="119"/>
    </location>
</feature>
<dbReference type="EMBL" id="CAJOBI010281436">
    <property type="protein sequence ID" value="CAF5149762.1"/>
    <property type="molecule type" value="Genomic_DNA"/>
</dbReference>
<accession>A0A8S3G210</accession>
<feature type="region of interest" description="Disordered" evidence="1">
    <location>
        <begin position="180"/>
        <end position="231"/>
    </location>
</feature>
<evidence type="ECO:0000256" key="1">
    <source>
        <dbReference type="SAM" id="MobiDB-lite"/>
    </source>
</evidence>
<proteinExistence type="predicted"/>
<sequence>MLYFKDNNNNKLRISVHNYWDQWPLADNELHDEEHLKIYSIPDIDIPPSPPRQIILSPTTDQTSTTTEKQIFDLLNLPPLLSTSTKTSNDERKKPSTKRKRKKKSMSEYRPPSPFSPKPYYKSMTIEELKSHATLYGLSTTQAKGRLIKILDEIYNFTHQYETDTDYEFDTNDIGHGKNCSNKKTISHTPPTPAIISQVKKPKQHKAVHQMSSSDENDDNPLPPPSSVEKQCPIAILDDDDDDNRSDEYDTDHEGRFLELTVYDLSSTTTSSSSLSIVGTPPTNRSSNDGHFSGSSSNFIFANF</sequence>
<feature type="compositionally biased region" description="Basic residues" evidence="1">
    <location>
        <begin position="95"/>
        <end position="104"/>
    </location>
</feature>
<dbReference type="AlphaFoldDB" id="A0A8S3G210"/>
<organism evidence="2 3">
    <name type="scientific">Rotaria magnacalcarata</name>
    <dbReference type="NCBI Taxonomy" id="392030"/>
    <lineage>
        <taxon>Eukaryota</taxon>
        <taxon>Metazoa</taxon>
        <taxon>Spiralia</taxon>
        <taxon>Gnathifera</taxon>
        <taxon>Rotifera</taxon>
        <taxon>Eurotatoria</taxon>
        <taxon>Bdelloidea</taxon>
        <taxon>Philodinida</taxon>
        <taxon>Philodinidae</taxon>
        <taxon>Rotaria</taxon>
    </lineage>
</organism>